<sequence length="208" mass="21760">MKYSNAIAVVASLATFYSQAVKARAILDKDLMIREVADNATNVITVATLDAGAPISVSGTAKRAAMAYSRIINLCPSTSTFVTSYCTRRTGQDYITRCAEDDDLSYSTQDLAGHCADTELCIDGITSPGHNPVAYCVSTHNFSELAKGQYGAGQQVGVRITLPDKGAITSNNAIEVVTAGGGGITEAYLSSHLKLEARDASDALLPGG</sequence>
<evidence type="ECO:0000313" key="1">
    <source>
        <dbReference type="EMBL" id="MDI1493580.1"/>
    </source>
</evidence>
<dbReference type="AlphaFoldDB" id="A0AA43R0C9"/>
<organism evidence="1 2">
    <name type="scientific">Ramalina farinacea</name>
    <dbReference type="NCBI Taxonomy" id="258253"/>
    <lineage>
        <taxon>Eukaryota</taxon>
        <taxon>Fungi</taxon>
        <taxon>Dikarya</taxon>
        <taxon>Ascomycota</taxon>
        <taxon>Pezizomycotina</taxon>
        <taxon>Lecanoromycetes</taxon>
        <taxon>OSLEUM clade</taxon>
        <taxon>Lecanoromycetidae</taxon>
        <taxon>Lecanorales</taxon>
        <taxon>Lecanorineae</taxon>
        <taxon>Ramalinaceae</taxon>
        <taxon>Ramalina</taxon>
    </lineage>
</organism>
<dbReference type="EMBL" id="JAPUFD010000029">
    <property type="protein sequence ID" value="MDI1493580.1"/>
    <property type="molecule type" value="Genomic_DNA"/>
</dbReference>
<dbReference type="Proteomes" id="UP001161017">
    <property type="component" value="Unassembled WGS sequence"/>
</dbReference>
<protein>
    <submittedName>
        <fullName evidence="1">Uncharacterized protein</fullName>
    </submittedName>
</protein>
<keyword evidence="2" id="KW-1185">Reference proteome</keyword>
<gene>
    <name evidence="1" type="ORF">OHK93_005371</name>
</gene>
<name>A0AA43R0C9_9LECA</name>
<evidence type="ECO:0000313" key="2">
    <source>
        <dbReference type="Proteomes" id="UP001161017"/>
    </source>
</evidence>
<reference evidence="1" key="1">
    <citation type="journal article" date="2023" name="Genome Biol. Evol.">
        <title>First Whole Genome Sequence and Flow Cytometry Genome Size Data for the Lichen-Forming Fungus Ramalina farinacea (Ascomycota).</title>
        <authorList>
            <person name="Llewellyn T."/>
            <person name="Mian S."/>
            <person name="Hill R."/>
            <person name="Leitch I.J."/>
            <person name="Gaya E."/>
        </authorList>
    </citation>
    <scope>NUCLEOTIDE SEQUENCE</scope>
    <source>
        <strain evidence="1">LIQ254RAFAR</strain>
    </source>
</reference>
<proteinExistence type="predicted"/>
<accession>A0AA43R0C9</accession>
<comment type="caution">
    <text evidence="1">The sequence shown here is derived from an EMBL/GenBank/DDBJ whole genome shotgun (WGS) entry which is preliminary data.</text>
</comment>